<accession>V6IWI7</accession>
<dbReference type="AlphaFoldDB" id="V6IWI7"/>
<organism evidence="3 4">
    <name type="scientific">Sporolactobacillus laevolacticus DSM 442</name>
    <dbReference type="NCBI Taxonomy" id="1395513"/>
    <lineage>
        <taxon>Bacteria</taxon>
        <taxon>Bacillati</taxon>
        <taxon>Bacillota</taxon>
        <taxon>Bacilli</taxon>
        <taxon>Bacillales</taxon>
        <taxon>Sporolactobacillaceae</taxon>
        <taxon>Sporolactobacillus</taxon>
    </lineage>
</organism>
<protein>
    <recommendedName>
        <fullName evidence="5">Regulatory protein YycH domain-containing protein</fullName>
    </recommendedName>
</protein>
<feature type="domain" description="YvbJ-like NTF2-like" evidence="2">
    <location>
        <begin position="211"/>
        <end position="336"/>
    </location>
</feature>
<dbReference type="OrthoDB" id="2874010at2"/>
<sequence>MRLDRRSMTIIAGILLLFGLLILADFGYKMSSPGHLLVTFESAVRENDTAQLKKLLISDNKKVKISNSSTKALLDYLLTHHEAFNEVKRDLEKEIKGKTPNSEGVLSLSQTGRHFLFFKAYKLKLRTQKIVISGLRDGEVLAMSANQRNVPRTGNSYGPILPGKYTVQEQLTNDLGIFIKKDTLSVWDRQVSLDVDSETWMAHSSAIQKQVIERIDQFNQEVSVWETSEYDPGKLPSATETFRESQSAMKREEFDKLKSKLEKVQSAYLGMFVDMDSLTLTYYGDHWDATVDTVISYKYGYQLKKDKQMQDASYQRGVSYRLIYDRDQKQWLVSGFSDNYITEDMASDWKKKKEIKNPDPVIQTWSANGGTHL</sequence>
<keyword evidence="4" id="KW-1185">Reference proteome</keyword>
<dbReference type="InterPro" id="IPR054529">
    <property type="entry name" value="TcaA_2nd"/>
</dbReference>
<evidence type="ECO:0000313" key="4">
    <source>
        <dbReference type="Proteomes" id="UP000018296"/>
    </source>
</evidence>
<proteinExistence type="predicted"/>
<dbReference type="Proteomes" id="UP000018296">
    <property type="component" value="Unassembled WGS sequence"/>
</dbReference>
<dbReference type="eggNOG" id="COG4640">
    <property type="taxonomic scope" value="Bacteria"/>
</dbReference>
<evidence type="ECO:0000259" key="1">
    <source>
        <dbReference type="Pfam" id="PF22813"/>
    </source>
</evidence>
<dbReference type="PATRIC" id="fig|1395513.3.peg.3018"/>
<dbReference type="STRING" id="1395513.P343_14860"/>
<gene>
    <name evidence="3" type="ORF">P343_14860</name>
</gene>
<evidence type="ECO:0000259" key="2">
    <source>
        <dbReference type="Pfam" id="PF25155"/>
    </source>
</evidence>
<evidence type="ECO:0000313" key="3">
    <source>
        <dbReference type="EMBL" id="EST10936.1"/>
    </source>
</evidence>
<reference evidence="3 4" key="1">
    <citation type="journal article" date="2013" name="Genome Announc.">
        <title>Genome Sequence of Sporolactobacillus laevolacticus DSM442, an Efficient Polymer-Grade D-Lactate Producer from Agricultural Waste Cottonseed as a Nitrogen Source.</title>
        <authorList>
            <person name="Wang H."/>
            <person name="Wang L."/>
            <person name="Ju J."/>
            <person name="Yu B."/>
            <person name="Ma Y."/>
        </authorList>
    </citation>
    <scope>NUCLEOTIDE SEQUENCE [LARGE SCALE GENOMIC DNA]</scope>
    <source>
        <strain evidence="3 4">DSM 442</strain>
    </source>
</reference>
<evidence type="ECO:0008006" key="5">
    <source>
        <dbReference type="Google" id="ProtNLM"/>
    </source>
</evidence>
<name>V6IWI7_9BACL</name>
<dbReference type="InterPro" id="IPR056902">
    <property type="entry name" value="NTF2_YvbJ"/>
</dbReference>
<dbReference type="EMBL" id="AWTC01000016">
    <property type="protein sequence ID" value="EST10936.1"/>
    <property type="molecule type" value="Genomic_DNA"/>
</dbReference>
<dbReference type="Pfam" id="PF25155">
    <property type="entry name" value="NTF2_YvbJ"/>
    <property type="match status" value="1"/>
</dbReference>
<feature type="domain" description="TcaA second" evidence="1">
    <location>
        <begin position="39"/>
        <end position="124"/>
    </location>
</feature>
<comment type="caution">
    <text evidence="3">The sequence shown here is derived from an EMBL/GenBank/DDBJ whole genome shotgun (WGS) entry which is preliminary data.</text>
</comment>
<dbReference type="RefSeq" id="WP_023511197.1">
    <property type="nucleotide sequence ID" value="NZ_AWTC01000016.1"/>
</dbReference>
<dbReference type="Pfam" id="PF22813">
    <property type="entry name" value="TcaA_2nd"/>
    <property type="match status" value="1"/>
</dbReference>
<dbReference type="PANTHER" id="PTHR40038">
    <property type="entry name" value="MEMBRANE-ASSOCIATED PROTEIN TCAA"/>
    <property type="match status" value="1"/>
</dbReference>
<dbReference type="PANTHER" id="PTHR40038:SF1">
    <property type="entry name" value="MEMBRANE-ASSOCIATED PROTEIN TCAA"/>
    <property type="match status" value="1"/>
</dbReference>